<comment type="caution">
    <text evidence="2">The sequence shown here is derived from an EMBL/GenBank/DDBJ whole genome shotgun (WGS) entry which is preliminary data.</text>
</comment>
<proteinExistence type="predicted"/>
<evidence type="ECO:0000313" key="3">
    <source>
        <dbReference type="Proteomes" id="UP001152519"/>
    </source>
</evidence>
<organism evidence="2 3">
    <name type="scientific">Actinacidiphila cocklensis</name>
    <dbReference type="NCBI Taxonomy" id="887465"/>
    <lineage>
        <taxon>Bacteria</taxon>
        <taxon>Bacillati</taxon>
        <taxon>Actinomycetota</taxon>
        <taxon>Actinomycetes</taxon>
        <taxon>Kitasatosporales</taxon>
        <taxon>Streptomycetaceae</taxon>
        <taxon>Actinacidiphila</taxon>
    </lineage>
</organism>
<feature type="region of interest" description="Disordered" evidence="1">
    <location>
        <begin position="106"/>
        <end position="144"/>
    </location>
</feature>
<dbReference type="RefSeq" id="WP_251485739.1">
    <property type="nucleotide sequence ID" value="NZ_CAJSLV010000042.1"/>
</dbReference>
<sequence>MIDSGTGQEADLRSLADWLRREPSLRMAQLSLRQADTQPGSMGGWVEAVQMVTDNGWQAASFVLSLMTWRQTRPTGPPVTIRRGDVEVVLTSGDPQEAARIAELLQRTADAAGPEDRNVHGSQGGADGNDTGTDASTEDVGQQP</sequence>
<dbReference type="AlphaFoldDB" id="A0A9W4DKQ1"/>
<reference evidence="2" key="1">
    <citation type="submission" date="2021-05" db="EMBL/GenBank/DDBJ databases">
        <authorList>
            <person name="Arsene-Ploetze F."/>
        </authorList>
    </citation>
    <scope>NUCLEOTIDE SEQUENCE</scope>
    <source>
        <strain evidence="2">DSM 42138</strain>
    </source>
</reference>
<dbReference type="Pfam" id="PF19953">
    <property type="entry name" value="EACC1"/>
    <property type="match status" value="1"/>
</dbReference>
<dbReference type="Proteomes" id="UP001152519">
    <property type="component" value="Unassembled WGS sequence"/>
</dbReference>
<keyword evidence="3" id="KW-1185">Reference proteome</keyword>
<protein>
    <submittedName>
        <fullName evidence="2">Uncharacterized protein</fullName>
    </submittedName>
</protein>
<accession>A0A9W4DKQ1</accession>
<dbReference type="EMBL" id="CAJSLV010000042">
    <property type="protein sequence ID" value="CAG6391819.1"/>
    <property type="molecule type" value="Genomic_DNA"/>
</dbReference>
<dbReference type="InterPro" id="IPR045428">
    <property type="entry name" value="EACC1"/>
</dbReference>
<evidence type="ECO:0000313" key="2">
    <source>
        <dbReference type="EMBL" id="CAG6391819.1"/>
    </source>
</evidence>
<name>A0A9W4DKQ1_9ACTN</name>
<gene>
    <name evidence="2" type="ORF">SCOCK_140017</name>
</gene>
<evidence type="ECO:0000256" key="1">
    <source>
        <dbReference type="SAM" id="MobiDB-lite"/>
    </source>
</evidence>